<proteinExistence type="predicted"/>
<organism evidence="2">
    <name type="scientific">Ammopiptanthus mongolicus</name>
    <name type="common">Piptanthus mongolicus</name>
    <dbReference type="NCBI Taxonomy" id="126911"/>
    <lineage>
        <taxon>Eukaryota</taxon>
        <taxon>Viridiplantae</taxon>
        <taxon>Streptophyta</taxon>
        <taxon>Embryophyta</taxon>
        <taxon>Tracheophyta</taxon>
        <taxon>Spermatophyta</taxon>
        <taxon>Magnoliopsida</taxon>
        <taxon>eudicotyledons</taxon>
        <taxon>Gunneridae</taxon>
        <taxon>Pentapetalae</taxon>
        <taxon>rosids</taxon>
        <taxon>fabids</taxon>
        <taxon>Fabales</taxon>
        <taxon>Fabaceae</taxon>
        <taxon>Papilionoideae</taxon>
        <taxon>50 kb inversion clade</taxon>
        <taxon>genistoids sensu lato</taxon>
        <taxon>core genistoids</taxon>
        <taxon>Sophoreae</taxon>
        <taxon>Ammopiptanthus</taxon>
    </lineage>
</organism>
<gene>
    <name evidence="2" type="primary">orf137</name>
</gene>
<keyword evidence="2" id="KW-0496">Mitochondrion</keyword>
<feature type="region of interest" description="Disordered" evidence="1">
    <location>
        <begin position="43"/>
        <end position="79"/>
    </location>
</feature>
<accession>A0A4V1F4X4</accession>
<evidence type="ECO:0000256" key="1">
    <source>
        <dbReference type="SAM" id="MobiDB-lite"/>
    </source>
</evidence>
<evidence type="ECO:0000313" key="2">
    <source>
        <dbReference type="EMBL" id="QCQ81931.1"/>
    </source>
</evidence>
<sequence>MCVKQSSSGPPFVGLFVTLSVGLPLIQYPTTSDWEALRQFLTETSESAGPSQSEAAGPSQAPQVAPAELSPPANAPQEVPFDWSRYQHDQIRERLETYTSNRPRDTDTIDAIILIKQDIIDRMAQLDPNPFWAEQKDNLVANGILNNKAEYTIAALERNLSKLNNGDGANTRFFRKMLKTRLP</sequence>
<dbReference type="EMBL" id="MG011535">
    <property type="protein sequence ID" value="QCQ81931.1"/>
    <property type="molecule type" value="Genomic_DNA"/>
</dbReference>
<reference evidence="2" key="1">
    <citation type="journal article" date="2019" name="Plant Syst. Evol.">
        <title>Analyses of mitochondrial genomes of the genus Ammopiptanthus provide new insights into the evolution of legume plants.</title>
        <authorList>
            <person name="Feng L."/>
            <person name="Li N."/>
            <person name="Yang W."/>
            <person name="Li Y."/>
            <person name="Wang C.-M."/>
            <person name="Tong S.-W."/>
            <person name="He J.-X."/>
        </authorList>
    </citation>
    <scope>NUCLEOTIDE SEQUENCE</scope>
</reference>
<geneLocation type="mitochondrion" evidence="2"/>
<feature type="compositionally biased region" description="Polar residues" evidence="1">
    <location>
        <begin position="43"/>
        <end position="54"/>
    </location>
</feature>
<protein>
    <submittedName>
        <fullName evidence="2">Uncharacterized protein</fullName>
    </submittedName>
</protein>
<name>A0A4V1F4X4_AMMMO</name>
<dbReference type="AlphaFoldDB" id="A0A4V1F4X4"/>